<dbReference type="EMBL" id="CP013140">
    <property type="protein sequence ID" value="ALN58707.1"/>
    <property type="molecule type" value="Genomic_DNA"/>
</dbReference>
<evidence type="ECO:0000313" key="1">
    <source>
        <dbReference type="EMBL" id="ALN58707.1"/>
    </source>
</evidence>
<dbReference type="AlphaFoldDB" id="A0A0S2DJK3"/>
<dbReference type="PATRIC" id="fig|69.6.peg.3311"/>
<organism evidence="1 2">
    <name type="scientific">Lysobacter enzymogenes</name>
    <dbReference type="NCBI Taxonomy" id="69"/>
    <lineage>
        <taxon>Bacteria</taxon>
        <taxon>Pseudomonadati</taxon>
        <taxon>Pseudomonadota</taxon>
        <taxon>Gammaproteobacteria</taxon>
        <taxon>Lysobacterales</taxon>
        <taxon>Lysobacteraceae</taxon>
        <taxon>Lysobacter</taxon>
    </lineage>
</organism>
<evidence type="ECO:0000313" key="2">
    <source>
        <dbReference type="Proteomes" id="UP000061569"/>
    </source>
</evidence>
<protein>
    <submittedName>
        <fullName evidence="1">Uncharacterized protein</fullName>
    </submittedName>
</protein>
<name>A0A0S2DJK3_LYSEN</name>
<dbReference type="Pfam" id="PF19523">
    <property type="entry name" value="DUF6053"/>
    <property type="match status" value="1"/>
</dbReference>
<dbReference type="InterPro" id="IPR046116">
    <property type="entry name" value="DUF6053"/>
</dbReference>
<gene>
    <name evidence="1" type="ORF">GLE_3361</name>
</gene>
<reference evidence="1 2" key="1">
    <citation type="submission" date="2015-11" db="EMBL/GenBank/DDBJ databases">
        <title>Genome sequences of Lysobacter enzymogenes strain C3 and Lysobacter antibioticus ATCC 29479.</title>
        <authorList>
            <person name="Kobayashi D.Y."/>
        </authorList>
    </citation>
    <scope>NUCLEOTIDE SEQUENCE [LARGE SCALE GENOMIC DNA]</scope>
    <source>
        <strain evidence="1 2">C3</strain>
    </source>
</reference>
<dbReference type="RefSeq" id="WP_428995482.1">
    <property type="nucleotide sequence ID" value="NZ_CP067396.1"/>
</dbReference>
<dbReference type="STRING" id="69.GLE_3361"/>
<accession>A0A0S2DJK3</accession>
<dbReference type="KEGG" id="lez:GLE_3361"/>
<sequence>MGGPSGPTLLAQLAAICNKSVGPEGPPTRAKPDLLMG</sequence>
<proteinExistence type="predicted"/>
<dbReference type="Proteomes" id="UP000061569">
    <property type="component" value="Chromosome"/>
</dbReference>